<feature type="region of interest" description="Disordered" evidence="1">
    <location>
        <begin position="523"/>
        <end position="554"/>
    </location>
</feature>
<dbReference type="Gene3D" id="3.40.1360.10">
    <property type="match status" value="1"/>
</dbReference>
<dbReference type="Proteomes" id="UP000066124">
    <property type="component" value="Plasmid pHG3"/>
</dbReference>
<name>A0A0K1IZB9_HALGI</name>
<evidence type="ECO:0000313" key="3">
    <source>
        <dbReference type="Proteomes" id="UP000066124"/>
    </source>
</evidence>
<organism evidence="2 3">
    <name type="scientific">Haloferax gibbonsii</name>
    <dbReference type="NCBI Taxonomy" id="35746"/>
    <lineage>
        <taxon>Archaea</taxon>
        <taxon>Methanobacteriati</taxon>
        <taxon>Methanobacteriota</taxon>
        <taxon>Stenosarchaea group</taxon>
        <taxon>Halobacteria</taxon>
        <taxon>Halobacteriales</taxon>
        <taxon>Haloferacaceae</taxon>
        <taxon>Haloferax</taxon>
    </lineage>
</organism>
<accession>A0A0K1IZB9</accession>
<dbReference type="SUPFAM" id="SSF56731">
    <property type="entry name" value="DNA primase core"/>
    <property type="match status" value="1"/>
</dbReference>
<dbReference type="AlphaFoldDB" id="A0A0K1IZB9"/>
<evidence type="ECO:0000313" key="2">
    <source>
        <dbReference type="EMBL" id="AKU09872.1"/>
    </source>
</evidence>
<dbReference type="CDD" id="cd01029">
    <property type="entry name" value="TOPRIM_primases"/>
    <property type="match status" value="1"/>
</dbReference>
<dbReference type="Gene3D" id="3.90.980.10">
    <property type="entry name" value="DNA primase, catalytic core, N-terminal domain"/>
    <property type="match status" value="1"/>
</dbReference>
<gene>
    <name evidence="2" type="ORF">ABY42_18845</name>
</gene>
<reference evidence="3" key="1">
    <citation type="journal article" date="2015" name="J. Biotechnol.">
        <title>Complete genome sequence of Haloferax gibbonsii strain ARA6, a potential producer of polyhydroxyalkanoates and halocins isolated from Araruama, Rio de Janeiro, Brasil.</title>
        <authorList>
            <person name="Pinto L.H."/>
            <person name="D'Alincourt Carvalho-Assef A.P."/>
            <person name="Vieira R.P."/>
            <person name="Clementino M.M."/>
            <person name="Albano R.M."/>
        </authorList>
    </citation>
    <scope>NUCLEOTIDE SEQUENCE [LARGE SCALE GENOMIC DNA]</scope>
    <source>
        <strain evidence="3">ARA6</strain>
        <plasmid evidence="3">Plasmid pHG3</plasmid>
    </source>
</reference>
<dbReference type="PATRIC" id="fig|35746.4.peg.4149"/>
<evidence type="ECO:0008006" key="4">
    <source>
        <dbReference type="Google" id="ProtNLM"/>
    </source>
</evidence>
<feature type="region of interest" description="Disordered" evidence="1">
    <location>
        <begin position="691"/>
        <end position="722"/>
    </location>
</feature>
<proteinExistence type="predicted"/>
<dbReference type="InterPro" id="IPR037068">
    <property type="entry name" value="DNA_primase_core_N_sf"/>
</dbReference>
<dbReference type="KEGG" id="hgi:ABY42_18845"/>
<geneLocation type="plasmid" evidence="2 3">
    <name>pHG3</name>
</geneLocation>
<feature type="compositionally biased region" description="Acidic residues" evidence="1">
    <location>
        <begin position="526"/>
        <end position="537"/>
    </location>
</feature>
<feature type="compositionally biased region" description="Basic and acidic residues" evidence="1">
    <location>
        <begin position="691"/>
        <end position="701"/>
    </location>
</feature>
<evidence type="ECO:0000256" key="1">
    <source>
        <dbReference type="SAM" id="MobiDB-lite"/>
    </source>
</evidence>
<dbReference type="EMBL" id="CP011950">
    <property type="protein sequence ID" value="AKU09872.1"/>
    <property type="molecule type" value="Genomic_DNA"/>
</dbReference>
<keyword evidence="2" id="KW-0614">Plasmid</keyword>
<sequence>MEWRPCVNDNDEDYTYHYAVEPGCDHCAEVVTCAECADVATDGEDEHGAVPEDVTVVEHVGCRDHRGWTDESAECRWCETNTYLTPLLRLPETPREYYAGPDWPQRADPARGLPGDLDEATDLVTSDLESHSAHRHLGDRDSIGRGWTDHTADQKKLGWIPGKWRAGVDHLLDEGYTPEQLIATGLFRPDYGRIARYLSDEHETTVEMEDLPEYDLSEVPDREKVRSVWRGRYLFPYHDEDGQVRYCMSRTQKGRPHPNDYRSDAKYLKQKLTDANYCEEPIFGVETIEDGQPVIITEGIADAIAAHEIGLPAISPVTTQFKDAVKFRLLDILAEHDVSTTLLIQDNEAASFNLLDESDIDVDDLTERMVARNELSGEDLREYIRDQRDEGASRRGPIGEALEIGYGGPGEQGALATAAYLTERGVDCIMVELPRIAGRKVDLDDYLTDRLYEVAPPSPGLTTLLDTWRLEAETGPQAPADYLDGITNHPDERPVLQWINESIAWHDGYVDYAYPDWFTAGPPSAGDDEWHEADGDVSIDPISPTSEEDLTREESDELSEEMYFMFDDLLHWAFILRDKGHTSYPLYNEWRSKKTGALSAGTFAAKDADVGETDPLTLGVELGLGRFPLLGHHVAAVEDVYGDASQSRAAETYWVGDDEGALSRVTPLFEGLTMFDPRSHPDYAQTVAGMRQRDVASRQDEWGDEGFGDAGTDAASSSTSGGPSDLFGYSLAEITGKTKGYRGPHPHKHFGDSENYFVMLSNEVAYDHKRKATFNALTYFAHLTKVRGDNNIEGPFTDEEILQTWVRVKDKHNFISEDDRVPRGAFIYAAKDMGIATADDIETVTRETRSGSTYTRQELPVELWNETVEQFPSTYGVDSGYSRIVTKEDFVVDGLTKENSMERFAEYHITDEKEVPEDSPVDFLYVKTTVAHEAYQAFCEANDVEAYGMWNIGEMIEAAGSEKSRRRIGEEDARPIFDGATLTNSGWKLYEMFREGEE</sequence>
<feature type="compositionally biased region" description="Low complexity" evidence="1">
    <location>
        <begin position="710"/>
        <end position="722"/>
    </location>
</feature>
<dbReference type="InterPro" id="IPR034154">
    <property type="entry name" value="TOPRIM_DnaG/twinkle"/>
</dbReference>
<protein>
    <recommendedName>
        <fullName evidence="4">DNA primase</fullName>
    </recommendedName>
</protein>